<dbReference type="Gene3D" id="3.30.230.10">
    <property type="match status" value="1"/>
</dbReference>
<dbReference type="SUPFAM" id="SSF54211">
    <property type="entry name" value="Ribosomal protein S5 domain 2-like"/>
    <property type="match status" value="1"/>
</dbReference>
<name>A0A4R8M807_9FLAO</name>
<sequence>MKEYFSNGKLLISGEYVVLDGAISLAVPTKYGQSLTVENINEAKIIWRSLDEKGLVWFEKEFELVNHTIQNSSETDETSIRLIEILKAAKALNPEFLRDGIGYKVTTKLDFPKNWGLGTSSTLINNIANWAKVNAYQLLEKTFGGSGYDIACAQNNSAITYQLKSKAIDVIPLSFNPIFMKNLYFIHLNKKQNSRDGIKHYREHKGDLLVSINEINSITEQMIHVETLTAFEVLIEKHESIIAEITKQVPVKDRLFSDFKGAVKSLGAWGGDFVLATTKQDPTAYFKAKGYNTVLAYQDMVL</sequence>
<keyword evidence="2" id="KW-1185">Reference proteome</keyword>
<organism evidence="1 2">
    <name type="scientific">Algibacter lectus</name>
    <dbReference type="NCBI Taxonomy" id="221126"/>
    <lineage>
        <taxon>Bacteria</taxon>
        <taxon>Pseudomonadati</taxon>
        <taxon>Bacteroidota</taxon>
        <taxon>Flavobacteriia</taxon>
        <taxon>Flavobacteriales</taxon>
        <taxon>Flavobacteriaceae</taxon>
        <taxon>Algibacter</taxon>
    </lineage>
</organism>
<dbReference type="NCBIfam" id="NF040656">
    <property type="entry name" value="GHMP_GYDIA"/>
    <property type="match status" value="1"/>
</dbReference>
<dbReference type="EMBL" id="SORL01000014">
    <property type="protein sequence ID" value="TDY59865.1"/>
    <property type="molecule type" value="Genomic_DNA"/>
</dbReference>
<reference evidence="1 2" key="1">
    <citation type="submission" date="2019-03" db="EMBL/GenBank/DDBJ databases">
        <title>Genomic Encyclopedia of Type Strains, Phase III (KMG-III): the genomes of soil and plant-associated and newly described type strains.</title>
        <authorList>
            <person name="Whitman W."/>
        </authorList>
    </citation>
    <scope>NUCLEOTIDE SEQUENCE [LARGE SCALE GENOMIC DNA]</scope>
    <source>
        <strain evidence="1 2">CECT 8301</strain>
    </source>
</reference>
<dbReference type="InterPro" id="IPR047765">
    <property type="entry name" value="GHMP_GYDIA-like"/>
</dbReference>
<keyword evidence="1" id="KW-0418">Kinase</keyword>
<dbReference type="InterPro" id="IPR014721">
    <property type="entry name" value="Ribsml_uS5_D2-typ_fold_subgr"/>
</dbReference>
<dbReference type="Proteomes" id="UP000294824">
    <property type="component" value="Unassembled WGS sequence"/>
</dbReference>
<dbReference type="InterPro" id="IPR020568">
    <property type="entry name" value="Ribosomal_Su5_D2-typ_SF"/>
</dbReference>
<keyword evidence="1" id="KW-0808">Transferase</keyword>
<comment type="caution">
    <text evidence="1">The sequence shown here is derived from an EMBL/GenBank/DDBJ whole genome shotgun (WGS) entry which is preliminary data.</text>
</comment>
<protein>
    <submittedName>
        <fullName evidence="1">Mevalonate kinase</fullName>
    </submittedName>
</protein>
<gene>
    <name evidence="1" type="ORF">DFQ06_3902</name>
</gene>
<evidence type="ECO:0000313" key="1">
    <source>
        <dbReference type="EMBL" id="TDY59865.1"/>
    </source>
</evidence>
<dbReference type="AlphaFoldDB" id="A0A4R8M807"/>
<evidence type="ECO:0000313" key="2">
    <source>
        <dbReference type="Proteomes" id="UP000294824"/>
    </source>
</evidence>
<accession>A0A4R8M807</accession>
<dbReference type="RefSeq" id="WP_133969362.1">
    <property type="nucleotide sequence ID" value="NZ_SORL01000014.1"/>
</dbReference>
<dbReference type="GO" id="GO:0016301">
    <property type="term" value="F:kinase activity"/>
    <property type="evidence" value="ECO:0007669"/>
    <property type="project" value="UniProtKB-KW"/>
</dbReference>
<proteinExistence type="predicted"/>